<dbReference type="GO" id="GO:0015074">
    <property type="term" value="P:DNA integration"/>
    <property type="evidence" value="ECO:0007669"/>
    <property type="project" value="InterPro"/>
</dbReference>
<dbReference type="InterPro" id="IPR001584">
    <property type="entry name" value="Integrase_cat-core"/>
</dbReference>
<organism evidence="2">
    <name type="scientific">marine sediment metagenome</name>
    <dbReference type="NCBI Taxonomy" id="412755"/>
    <lineage>
        <taxon>unclassified sequences</taxon>
        <taxon>metagenomes</taxon>
        <taxon>ecological metagenomes</taxon>
    </lineage>
</organism>
<evidence type="ECO:0000313" key="2">
    <source>
        <dbReference type="EMBL" id="KKL68568.1"/>
    </source>
</evidence>
<accession>A0A0F9E3G2</accession>
<gene>
    <name evidence="2" type="ORF">LCGC14_2123690</name>
</gene>
<dbReference type="InterPro" id="IPR048020">
    <property type="entry name" value="Transpos_IS3"/>
</dbReference>
<dbReference type="SUPFAM" id="SSF53098">
    <property type="entry name" value="Ribonuclease H-like"/>
    <property type="match status" value="1"/>
</dbReference>
<dbReference type="Pfam" id="PF00665">
    <property type="entry name" value="rve"/>
    <property type="match status" value="1"/>
</dbReference>
<dbReference type="AlphaFoldDB" id="A0A0F9E3G2"/>
<dbReference type="NCBIfam" id="NF033516">
    <property type="entry name" value="transpos_IS3"/>
    <property type="match status" value="1"/>
</dbReference>
<dbReference type="InterPro" id="IPR025948">
    <property type="entry name" value="HTH-like_dom"/>
</dbReference>
<dbReference type="Pfam" id="PF13276">
    <property type="entry name" value="HTH_21"/>
    <property type="match status" value="1"/>
</dbReference>
<reference evidence="2" key="1">
    <citation type="journal article" date="2015" name="Nature">
        <title>Complex archaea that bridge the gap between prokaryotes and eukaryotes.</title>
        <authorList>
            <person name="Spang A."/>
            <person name="Saw J.H."/>
            <person name="Jorgensen S.L."/>
            <person name="Zaremba-Niedzwiedzka K."/>
            <person name="Martijn J."/>
            <person name="Lind A.E."/>
            <person name="van Eijk R."/>
            <person name="Schleper C."/>
            <person name="Guy L."/>
            <person name="Ettema T.J."/>
        </authorList>
    </citation>
    <scope>NUCLEOTIDE SEQUENCE</scope>
</reference>
<dbReference type="InterPro" id="IPR050900">
    <property type="entry name" value="Transposase_IS3/IS150/IS904"/>
</dbReference>
<dbReference type="Pfam" id="PF13333">
    <property type="entry name" value="rve_2"/>
    <property type="match status" value="1"/>
</dbReference>
<proteinExistence type="predicted"/>
<protein>
    <recommendedName>
        <fullName evidence="1">Integrase catalytic domain-containing protein</fullName>
    </recommendedName>
</protein>
<dbReference type="GO" id="GO:0003676">
    <property type="term" value="F:nucleic acid binding"/>
    <property type="evidence" value="ECO:0007669"/>
    <property type="project" value="InterPro"/>
</dbReference>
<evidence type="ECO:0000259" key="1">
    <source>
        <dbReference type="PROSITE" id="PS50994"/>
    </source>
</evidence>
<sequence length="287" mass="33183">MKDHQKEFPVGKMCKVFKVSRGGFYAWQKHVPPNRDNENRMLLSEIQRIHQMSKSSYGSPRITDELRARGFNVSRPRVARLMNKNGIRAVHAKKFVATTDSKHGYPVVENKLDRNFSAQESGQVWVSDITYVKTEQGWLYLTVILDLFDRKVIGWSQSGDMTAKNTTIAAWKMAVGNRVPSKRLIFHSDRGIQYACHDFADLLDSYGCVERSMSRKGDCWDNAVAESFFKSLKVELVYRNDYHGKQEASLSIFEWIETWYNVNRRHSALGNMTIREFENLNTLKNVA</sequence>
<name>A0A0F9E3G2_9ZZZZ</name>
<dbReference type="PANTHER" id="PTHR46889">
    <property type="entry name" value="TRANSPOSASE INSF FOR INSERTION SEQUENCE IS3B-RELATED"/>
    <property type="match status" value="1"/>
</dbReference>
<dbReference type="EMBL" id="LAZR01026488">
    <property type="protein sequence ID" value="KKL68568.1"/>
    <property type="molecule type" value="Genomic_DNA"/>
</dbReference>
<dbReference type="InterPro" id="IPR036397">
    <property type="entry name" value="RNaseH_sf"/>
</dbReference>
<comment type="caution">
    <text evidence="2">The sequence shown here is derived from an EMBL/GenBank/DDBJ whole genome shotgun (WGS) entry which is preliminary data.</text>
</comment>
<dbReference type="PANTHER" id="PTHR46889:SF4">
    <property type="entry name" value="TRANSPOSASE INSO FOR INSERTION SEQUENCE ELEMENT IS911B-RELATED"/>
    <property type="match status" value="1"/>
</dbReference>
<feature type="domain" description="Integrase catalytic" evidence="1">
    <location>
        <begin position="116"/>
        <end position="281"/>
    </location>
</feature>
<dbReference type="Gene3D" id="3.30.420.10">
    <property type="entry name" value="Ribonuclease H-like superfamily/Ribonuclease H"/>
    <property type="match status" value="1"/>
</dbReference>
<dbReference type="PROSITE" id="PS50994">
    <property type="entry name" value="INTEGRASE"/>
    <property type="match status" value="1"/>
</dbReference>
<dbReference type="InterPro" id="IPR012337">
    <property type="entry name" value="RNaseH-like_sf"/>
</dbReference>